<evidence type="ECO:0000313" key="4">
    <source>
        <dbReference type="Proteomes" id="UP000215199"/>
    </source>
</evidence>
<feature type="domain" description="AB hydrolase-1" evidence="2">
    <location>
        <begin position="1"/>
        <end position="122"/>
    </location>
</feature>
<protein>
    <recommendedName>
        <fullName evidence="2">AB hydrolase-1 domain-containing protein</fullName>
    </recommendedName>
</protein>
<evidence type="ECO:0000259" key="2">
    <source>
        <dbReference type="Pfam" id="PF12697"/>
    </source>
</evidence>
<dbReference type="InterPro" id="IPR029058">
    <property type="entry name" value="AB_hydrolase_fold"/>
</dbReference>
<feature type="compositionally biased region" description="Low complexity" evidence="1">
    <location>
        <begin position="210"/>
        <end position="225"/>
    </location>
</feature>
<accession>A0A229SLI5</accession>
<keyword evidence="4" id="KW-1185">Reference proteome</keyword>
<dbReference type="GO" id="GO:0003824">
    <property type="term" value="F:catalytic activity"/>
    <property type="evidence" value="ECO:0007669"/>
    <property type="project" value="UniProtKB-ARBA"/>
</dbReference>
<dbReference type="AlphaFoldDB" id="A0A229SLI5"/>
<organism evidence="3 4">
    <name type="scientific">Amycolatopsis vastitatis</name>
    <dbReference type="NCBI Taxonomy" id="1905142"/>
    <lineage>
        <taxon>Bacteria</taxon>
        <taxon>Bacillati</taxon>
        <taxon>Actinomycetota</taxon>
        <taxon>Actinomycetes</taxon>
        <taxon>Pseudonocardiales</taxon>
        <taxon>Pseudonocardiaceae</taxon>
        <taxon>Amycolatopsis</taxon>
    </lineage>
</organism>
<name>A0A229SLI5_9PSEU</name>
<evidence type="ECO:0000256" key="1">
    <source>
        <dbReference type="SAM" id="MobiDB-lite"/>
    </source>
</evidence>
<dbReference type="Proteomes" id="UP000215199">
    <property type="component" value="Unassembled WGS sequence"/>
</dbReference>
<sequence>MVLVHGWTGAPMEDTAKALRNQFGDRIKTFVYDYSHWSSYWASDEHIAPCLAYYLGQVSAEYEKAGGDKKVIVVAHSMGGIVTRYALADGAAAKPPLATVVPYIITLGTPSLGSPWGGTMFSQGKEYLQKVFGAADPPGASGGDCLARHEKGQALPKNCGDLPPWLPSEVQLTQIAGDITVDRSVFGLKLYSIPLSSDGIVSVPSAHGYPTSGPSGTPPGDGSKTASRSDTCRVDFAHVKNAIVKLGFGRPDLLVDYVTLKDLQADRFGPSVMAYLGASTFTAACSHIHLPVDQSALNQVTETIKGALAALAQPPATKVITVTGVSKAGDPAPGFTVDASDNPVEMCSASPTSTSRSMVSCSPSAAGADVCWIKPDRRNLLCGTDPWDKKLLSATSDVPIEQVAPLPGDPEPWGLVLADGARCRLRNGGAWSGRADDYVGAYYCDRGEPEYVLIHQQSTGSAVNRSSPTWTVEVGPMSADNAAFPPPKTIRVATAYFPGVP</sequence>
<evidence type="ECO:0000313" key="3">
    <source>
        <dbReference type="EMBL" id="OXM59758.1"/>
    </source>
</evidence>
<reference evidence="4" key="1">
    <citation type="submission" date="2017-07" db="EMBL/GenBank/DDBJ databases">
        <title>Comparative genome mining reveals phylogenetic distribution patterns of secondary metabolites in Amycolatopsis.</title>
        <authorList>
            <person name="Adamek M."/>
            <person name="Alanjary M."/>
            <person name="Sales-Ortells H."/>
            <person name="Goodfellow M."/>
            <person name="Bull A.T."/>
            <person name="Kalinowski J."/>
            <person name="Ziemert N."/>
        </authorList>
    </citation>
    <scope>NUCLEOTIDE SEQUENCE [LARGE SCALE GENOMIC DNA]</scope>
    <source>
        <strain evidence="4">H5</strain>
    </source>
</reference>
<gene>
    <name evidence="3" type="ORF">CF165_45985</name>
</gene>
<dbReference type="EMBL" id="NMUL01000074">
    <property type="protein sequence ID" value="OXM59758.1"/>
    <property type="molecule type" value="Genomic_DNA"/>
</dbReference>
<dbReference type="Gene3D" id="3.40.50.1820">
    <property type="entry name" value="alpha/beta hydrolase"/>
    <property type="match status" value="1"/>
</dbReference>
<proteinExistence type="predicted"/>
<comment type="caution">
    <text evidence="3">The sequence shown here is derived from an EMBL/GenBank/DDBJ whole genome shotgun (WGS) entry which is preliminary data.</text>
</comment>
<dbReference type="Pfam" id="PF12697">
    <property type="entry name" value="Abhydrolase_6"/>
    <property type="match status" value="1"/>
</dbReference>
<dbReference type="InterPro" id="IPR000073">
    <property type="entry name" value="AB_hydrolase_1"/>
</dbReference>
<feature type="region of interest" description="Disordered" evidence="1">
    <location>
        <begin position="206"/>
        <end position="228"/>
    </location>
</feature>
<dbReference type="SUPFAM" id="SSF53474">
    <property type="entry name" value="alpha/beta-Hydrolases"/>
    <property type="match status" value="1"/>
</dbReference>